<evidence type="ECO:0000256" key="3">
    <source>
        <dbReference type="PROSITE-ProRule" id="PRU10141"/>
    </source>
</evidence>
<evidence type="ECO:0000259" key="4">
    <source>
        <dbReference type="PROSITE" id="PS50011"/>
    </source>
</evidence>
<dbReference type="PROSITE" id="PS00108">
    <property type="entry name" value="PROTEIN_KINASE_ST"/>
    <property type="match status" value="1"/>
</dbReference>
<dbReference type="PROSITE" id="PS00107">
    <property type="entry name" value="PROTEIN_KINASE_ATP"/>
    <property type="match status" value="1"/>
</dbReference>
<accession>A0ABT5DGD9</accession>
<dbReference type="InterPro" id="IPR000719">
    <property type="entry name" value="Prot_kinase_dom"/>
</dbReference>
<dbReference type="InterPro" id="IPR008271">
    <property type="entry name" value="Ser/Thr_kinase_AS"/>
</dbReference>
<keyword evidence="6" id="KW-1185">Reference proteome</keyword>
<evidence type="ECO:0000256" key="2">
    <source>
        <dbReference type="ARBA" id="ARBA00022840"/>
    </source>
</evidence>
<dbReference type="CDD" id="cd14014">
    <property type="entry name" value="STKc_PknB_like"/>
    <property type="match status" value="1"/>
</dbReference>
<gene>
    <name evidence="5" type="ORF">POL68_30010</name>
</gene>
<evidence type="ECO:0000313" key="5">
    <source>
        <dbReference type="EMBL" id="MDC0712735.1"/>
    </source>
</evidence>
<organism evidence="5 6">
    <name type="scientific">Stigmatella ashevillensis</name>
    <dbReference type="NCBI Taxonomy" id="2995309"/>
    <lineage>
        <taxon>Bacteria</taxon>
        <taxon>Pseudomonadati</taxon>
        <taxon>Myxococcota</taxon>
        <taxon>Myxococcia</taxon>
        <taxon>Myxococcales</taxon>
        <taxon>Cystobacterineae</taxon>
        <taxon>Archangiaceae</taxon>
        <taxon>Stigmatella</taxon>
    </lineage>
</organism>
<dbReference type="Proteomes" id="UP001221838">
    <property type="component" value="Unassembled WGS sequence"/>
</dbReference>
<dbReference type="PROSITE" id="PS50011">
    <property type="entry name" value="PROTEIN_KINASE_DOM"/>
    <property type="match status" value="1"/>
</dbReference>
<feature type="binding site" evidence="3">
    <location>
        <position position="49"/>
    </location>
    <ligand>
        <name>ATP</name>
        <dbReference type="ChEBI" id="CHEBI:30616"/>
    </ligand>
</feature>
<dbReference type="InterPro" id="IPR011009">
    <property type="entry name" value="Kinase-like_dom_sf"/>
</dbReference>
<dbReference type="SUPFAM" id="SSF56112">
    <property type="entry name" value="Protein kinase-like (PK-like)"/>
    <property type="match status" value="1"/>
</dbReference>
<evidence type="ECO:0000313" key="6">
    <source>
        <dbReference type="Proteomes" id="UP001221838"/>
    </source>
</evidence>
<keyword evidence="2 3" id="KW-0067">ATP-binding</keyword>
<protein>
    <submittedName>
        <fullName evidence="5">Protein kinase</fullName>
    </submittedName>
</protein>
<reference evidence="5 6" key="1">
    <citation type="submission" date="2022-11" db="EMBL/GenBank/DDBJ databases">
        <title>Minimal conservation of predation-associated metabolite biosynthetic gene clusters underscores biosynthetic potential of Myxococcota including descriptions for ten novel species: Archangium lansinium sp. nov., Myxococcus landrumus sp. nov., Nannocystis bai.</title>
        <authorList>
            <person name="Ahearne A."/>
            <person name="Stevens C."/>
            <person name="Dowd S."/>
        </authorList>
    </citation>
    <scope>NUCLEOTIDE SEQUENCE [LARGE SCALE GENOMIC DNA]</scope>
    <source>
        <strain evidence="5 6">NCWAL01</strain>
    </source>
</reference>
<dbReference type="PANTHER" id="PTHR24348">
    <property type="entry name" value="SERINE/THREONINE-PROTEIN KINASE UNC-51-RELATED"/>
    <property type="match status" value="1"/>
</dbReference>
<name>A0ABT5DGD9_9BACT</name>
<dbReference type="InterPro" id="IPR045269">
    <property type="entry name" value="Atg1-like"/>
</dbReference>
<keyword evidence="5" id="KW-0808">Transferase</keyword>
<evidence type="ECO:0000256" key="1">
    <source>
        <dbReference type="ARBA" id="ARBA00022741"/>
    </source>
</evidence>
<dbReference type="InterPro" id="IPR017441">
    <property type="entry name" value="Protein_kinase_ATP_BS"/>
</dbReference>
<proteinExistence type="predicted"/>
<feature type="domain" description="Protein kinase" evidence="4">
    <location>
        <begin position="20"/>
        <end position="275"/>
    </location>
</feature>
<dbReference type="SMART" id="SM00220">
    <property type="entry name" value="S_TKc"/>
    <property type="match status" value="1"/>
</dbReference>
<dbReference type="Pfam" id="PF00069">
    <property type="entry name" value="Pkinase"/>
    <property type="match status" value="1"/>
</dbReference>
<sequence length="396" mass="43976">MTSNDEAPEEYVEHFKRHNLSIGRRIGSGASGSVYRANQPKLGRDLAIKLFDHTSGKSDTLSRKRFEREARLLAKAQHPSIPFVLSCGDVPCSSGNSTPYIIMQLIEGNRLDAIIAKERSTPKTAIFYMKQILAALACAHQHNIIHRDVKPENILVSNAGSGHCYLIDFSVGVSLVSTPGLTRVTGDKRPPGTWLYAAPEQLEGKEVDQRADLFSAGLVLFELLTGRRITKPELSEVELSLLSPSLKPLLQKACHPNLPQRFQSANDFRAELERLEFAGISLEFAGINRVTSRDALCLNFRCPGTRWGMKGWYEGPNIIIDTTKSFCKDCGNSLVYPCAHCGAPFSDSQYCPDCGHTHYEKPFCEKCFTILNKRDRYTNTVKNGCASCKADDDIPF</sequence>
<dbReference type="Gene3D" id="1.10.510.10">
    <property type="entry name" value="Transferase(Phosphotransferase) domain 1"/>
    <property type="match status" value="1"/>
</dbReference>
<dbReference type="EMBL" id="JAQNDM010000002">
    <property type="protein sequence ID" value="MDC0712735.1"/>
    <property type="molecule type" value="Genomic_DNA"/>
</dbReference>
<dbReference type="RefSeq" id="WP_272142868.1">
    <property type="nucleotide sequence ID" value="NZ_JAQNDM010000002.1"/>
</dbReference>
<dbReference type="GO" id="GO:0016301">
    <property type="term" value="F:kinase activity"/>
    <property type="evidence" value="ECO:0007669"/>
    <property type="project" value="UniProtKB-KW"/>
</dbReference>
<comment type="caution">
    <text evidence="5">The sequence shown here is derived from an EMBL/GenBank/DDBJ whole genome shotgun (WGS) entry which is preliminary data.</text>
</comment>
<keyword evidence="1 3" id="KW-0547">Nucleotide-binding</keyword>
<keyword evidence="5" id="KW-0418">Kinase</keyword>